<organism evidence="1 2">
    <name type="scientific">Halodurantibacterium flavum</name>
    <dbReference type="NCBI Taxonomy" id="1382802"/>
    <lineage>
        <taxon>Bacteria</taxon>
        <taxon>Pseudomonadati</taxon>
        <taxon>Pseudomonadota</taxon>
        <taxon>Alphaproteobacteria</taxon>
        <taxon>Rhodobacterales</taxon>
        <taxon>Paracoccaceae</taxon>
        <taxon>Halodurantibacterium</taxon>
    </lineage>
</organism>
<proteinExistence type="predicted"/>
<dbReference type="InterPro" id="IPR027417">
    <property type="entry name" value="P-loop_NTPase"/>
</dbReference>
<evidence type="ECO:0000313" key="1">
    <source>
        <dbReference type="EMBL" id="MFD1912101.1"/>
    </source>
</evidence>
<dbReference type="Proteomes" id="UP001597353">
    <property type="component" value="Unassembled WGS sequence"/>
</dbReference>
<gene>
    <name evidence="1" type="ORF">ACFSGJ_07720</name>
</gene>
<dbReference type="RefSeq" id="WP_390260440.1">
    <property type="nucleotide sequence ID" value="NZ_JBHUGH010000005.1"/>
</dbReference>
<dbReference type="Gene3D" id="3.40.50.300">
    <property type="entry name" value="P-loop containing nucleotide triphosphate hydrolases"/>
    <property type="match status" value="1"/>
</dbReference>
<protein>
    <submittedName>
        <fullName evidence="1">Sulfotransferase family 2 domain-containing protein</fullName>
    </submittedName>
</protein>
<comment type="caution">
    <text evidence="1">The sequence shown here is derived from an EMBL/GenBank/DDBJ whole genome shotgun (WGS) entry which is preliminary data.</text>
</comment>
<dbReference type="Pfam" id="PF03567">
    <property type="entry name" value="Sulfotransfer_2"/>
    <property type="match status" value="1"/>
</dbReference>
<dbReference type="SUPFAM" id="SSF52540">
    <property type="entry name" value="P-loop containing nucleoside triphosphate hydrolases"/>
    <property type="match status" value="1"/>
</dbReference>
<reference evidence="2" key="1">
    <citation type="journal article" date="2019" name="Int. J. Syst. Evol. Microbiol.">
        <title>The Global Catalogue of Microorganisms (GCM) 10K type strain sequencing project: providing services to taxonomists for standard genome sequencing and annotation.</title>
        <authorList>
            <consortium name="The Broad Institute Genomics Platform"/>
            <consortium name="The Broad Institute Genome Sequencing Center for Infectious Disease"/>
            <person name="Wu L."/>
            <person name="Ma J."/>
        </authorList>
    </citation>
    <scope>NUCLEOTIDE SEQUENCE [LARGE SCALE GENOMIC DNA]</scope>
    <source>
        <strain evidence="2">CGMCC 4.7242</strain>
    </source>
</reference>
<evidence type="ECO:0000313" key="2">
    <source>
        <dbReference type="Proteomes" id="UP001597353"/>
    </source>
</evidence>
<accession>A0ABW4S3Z5</accession>
<name>A0ABW4S3Z5_9RHOB</name>
<dbReference type="InterPro" id="IPR005331">
    <property type="entry name" value="Sulfotransferase"/>
</dbReference>
<keyword evidence="2" id="KW-1185">Reference proteome</keyword>
<dbReference type="EMBL" id="JBHUGH010000005">
    <property type="protein sequence ID" value="MFD1912101.1"/>
    <property type="molecule type" value="Genomic_DNA"/>
</dbReference>
<sequence>MLVFWNERLVFLATPKTGSTAIEVALESLATVSIQRPPELKHSPATPYQRFLRPYLNRASSAQFEAVALMREPVDWLGSWYRFRRRDAVANQPNSTRDLSFSDFVEAYLRPERPPFANVGAQSTFLCRDGVLGVDRLFRYEDIDSFVNFLEERLNCEVILPRLNVSPKGDLTLDTELRARLQEALSADYALYDAIPQTDPSPVS</sequence>